<name>A0ABT0H9F1_9FLAO</name>
<feature type="domain" description="TonB C-terminal" evidence="1">
    <location>
        <begin position="232"/>
        <end position="292"/>
    </location>
</feature>
<dbReference type="SUPFAM" id="SSF74653">
    <property type="entry name" value="TolA/TonB C-terminal domain"/>
    <property type="match status" value="1"/>
</dbReference>
<dbReference type="RefSeq" id="WP_248413023.1">
    <property type="nucleotide sequence ID" value="NZ_JALPQF010000009.1"/>
</dbReference>
<comment type="caution">
    <text evidence="2">The sequence shown here is derived from an EMBL/GenBank/DDBJ whole genome shotgun (WGS) entry which is preliminary data.</text>
</comment>
<sequence length="294" mass="33635">MKPRYSIAIPKPCHENWSTMTPNDKGRFCQSCSKTVVDFTQMDTNDIQEFIHKNKHQRICGHIKQKQLDTFNLQISETVFEQQLTFHKLFLLALLLAMGTTLFNCSDDKGQSKKIERVEIVEHIIDSSQLKASTKKDSIIIQNKPPHCPPPEVVTMGDIAIVDGLIIVEEVDPNAPMSWHAVDEKPNFVDAPKQQSDQEIKTHINKRLGDIVKQNFDTHIASNLGLSGRQRIYIQFNISKEGIVKHLKIRSPHPKLEEETRRVVDLFPKFKPAKHKGQAVDLIFNLPITFDIED</sequence>
<dbReference type="EMBL" id="JALPQF010000009">
    <property type="protein sequence ID" value="MCK8481004.1"/>
    <property type="molecule type" value="Genomic_DNA"/>
</dbReference>
<dbReference type="InterPro" id="IPR037682">
    <property type="entry name" value="TonB_C"/>
</dbReference>
<organism evidence="2 3">
    <name type="scientific">Psychroserpens algicola</name>
    <dbReference type="NCBI Taxonomy" id="1719034"/>
    <lineage>
        <taxon>Bacteria</taxon>
        <taxon>Pseudomonadati</taxon>
        <taxon>Bacteroidota</taxon>
        <taxon>Flavobacteriia</taxon>
        <taxon>Flavobacteriales</taxon>
        <taxon>Flavobacteriaceae</taxon>
        <taxon>Psychroserpens</taxon>
    </lineage>
</organism>
<keyword evidence="3" id="KW-1185">Reference proteome</keyword>
<accession>A0ABT0H9F1</accession>
<protein>
    <submittedName>
        <fullName evidence="2">Energy transducer TonB</fullName>
    </submittedName>
</protein>
<gene>
    <name evidence="2" type="ORF">MUY34_10240</name>
</gene>
<dbReference type="Gene3D" id="3.30.1150.10">
    <property type="match status" value="1"/>
</dbReference>
<evidence type="ECO:0000259" key="1">
    <source>
        <dbReference type="Pfam" id="PF03544"/>
    </source>
</evidence>
<proteinExistence type="predicted"/>
<dbReference type="Pfam" id="PF03544">
    <property type="entry name" value="TonB_C"/>
    <property type="match status" value="1"/>
</dbReference>
<evidence type="ECO:0000313" key="3">
    <source>
        <dbReference type="Proteomes" id="UP001203687"/>
    </source>
</evidence>
<reference evidence="2" key="1">
    <citation type="submission" date="2022-04" db="EMBL/GenBank/DDBJ databases">
        <authorList>
            <person name="Ren T."/>
        </authorList>
    </citation>
    <scope>NUCLEOTIDE SEQUENCE</scope>
    <source>
        <strain evidence="2">F63249</strain>
    </source>
</reference>
<evidence type="ECO:0000313" key="2">
    <source>
        <dbReference type="EMBL" id="MCK8481004.1"/>
    </source>
</evidence>
<dbReference type="Proteomes" id="UP001203687">
    <property type="component" value="Unassembled WGS sequence"/>
</dbReference>